<organism evidence="1 2">
    <name type="scientific">Candidatus Pseudobacter hemicellulosilyticus</name>
    <dbReference type="NCBI Taxonomy" id="3121375"/>
    <lineage>
        <taxon>Bacteria</taxon>
        <taxon>Pseudomonadati</taxon>
        <taxon>Bacteroidota</taxon>
        <taxon>Chitinophagia</taxon>
        <taxon>Chitinophagales</taxon>
        <taxon>Chitinophagaceae</taxon>
        <taxon>Pseudobacter</taxon>
    </lineage>
</organism>
<proteinExistence type="predicted"/>
<protein>
    <submittedName>
        <fullName evidence="1">Uncharacterized protein</fullName>
    </submittedName>
</protein>
<accession>A0AAJ5WYW5</accession>
<name>A0AAJ5WYW5_9BACT</name>
<dbReference type="AlphaFoldDB" id="A0AAJ5WYW5"/>
<dbReference type="EMBL" id="CP119311">
    <property type="protein sequence ID" value="WEK38102.1"/>
    <property type="molecule type" value="Genomic_DNA"/>
</dbReference>
<evidence type="ECO:0000313" key="1">
    <source>
        <dbReference type="EMBL" id="WEK38102.1"/>
    </source>
</evidence>
<dbReference type="InterPro" id="IPR053865">
    <property type="entry name" value="DUF6934"/>
</dbReference>
<dbReference type="Pfam" id="PF22028">
    <property type="entry name" value="DUF6934"/>
    <property type="match status" value="1"/>
</dbReference>
<reference evidence="1" key="1">
    <citation type="submission" date="2023-03" db="EMBL/GenBank/DDBJ databases">
        <title>Andean soil-derived lignocellulolytic bacterial consortium as a source of novel taxa and putative plastic-active enzymes.</title>
        <authorList>
            <person name="Diaz-Garcia L."/>
            <person name="Chuvochina M."/>
            <person name="Feuerriegel G."/>
            <person name="Bunk B."/>
            <person name="Sproer C."/>
            <person name="Streit W.R."/>
            <person name="Rodriguez L.M."/>
            <person name="Overmann J."/>
            <person name="Jimenez D.J."/>
        </authorList>
    </citation>
    <scope>NUCLEOTIDE SEQUENCE</scope>
    <source>
        <strain evidence="1">MAG 7</strain>
    </source>
</reference>
<evidence type="ECO:0000313" key="2">
    <source>
        <dbReference type="Proteomes" id="UP001220610"/>
    </source>
</evidence>
<dbReference type="Proteomes" id="UP001220610">
    <property type="component" value="Chromosome"/>
</dbReference>
<sequence>MSAYERYQLINFSQEANTYDFESVGPKGKIQKSVHLYPMESENVFLLSFGNLLEDGSLDDLSTNDNRDRNKILATIVYIIDQITERRPELILFFNGSTPARTRLYRMAISLNYAELSRKYMIRGFTEEGKLEVFRLQVSYISFLIHRK</sequence>
<gene>
    <name evidence="1" type="ORF">P0Y53_11395</name>
</gene>